<gene>
    <name evidence="2" type="ORF">TrRE_jg13554</name>
</gene>
<dbReference type="PANTHER" id="PTHR38016">
    <property type="entry name" value="UNNAMED PRODUCT"/>
    <property type="match status" value="1"/>
</dbReference>
<dbReference type="AlphaFoldDB" id="A0A9W7A883"/>
<dbReference type="OrthoDB" id="38305at2759"/>
<name>A0A9W7A883_9STRA</name>
<evidence type="ECO:0000259" key="1">
    <source>
        <dbReference type="Pfam" id="PF18599"/>
    </source>
</evidence>
<protein>
    <recommendedName>
        <fullName evidence="1">Limiting CO2-inducible protein B/C beta carbonyic anhydrase domain-containing protein</fullName>
    </recommendedName>
</protein>
<reference evidence="2" key="1">
    <citation type="submission" date="2022-07" db="EMBL/GenBank/DDBJ databases">
        <title>Genome analysis of Parmales, a sister group of diatoms, reveals the evolutionary specialization of diatoms from phago-mixotrophs to photoautotrophs.</title>
        <authorList>
            <person name="Ban H."/>
            <person name="Sato S."/>
            <person name="Yoshikawa S."/>
            <person name="Kazumasa Y."/>
            <person name="Nakamura Y."/>
            <person name="Ichinomiya M."/>
            <person name="Saitoh K."/>
            <person name="Sato N."/>
            <person name="Blanc-Mathieu R."/>
            <person name="Endo H."/>
            <person name="Kuwata A."/>
            <person name="Ogata H."/>
        </authorList>
    </citation>
    <scope>NUCLEOTIDE SEQUENCE</scope>
</reference>
<feature type="domain" description="Limiting CO2-inducible protein B/C beta carbonyic anhydrase" evidence="1">
    <location>
        <begin position="55"/>
        <end position="277"/>
    </location>
</feature>
<proteinExistence type="predicted"/>
<accession>A0A9W7A883</accession>
<evidence type="ECO:0000313" key="2">
    <source>
        <dbReference type="EMBL" id="GMH67542.1"/>
    </source>
</evidence>
<dbReference type="EMBL" id="BRXZ01001295">
    <property type="protein sequence ID" value="GMH67542.1"/>
    <property type="molecule type" value="Genomic_DNA"/>
</dbReference>
<dbReference type="Proteomes" id="UP001165082">
    <property type="component" value="Unassembled WGS sequence"/>
</dbReference>
<keyword evidence="3" id="KW-1185">Reference proteome</keyword>
<evidence type="ECO:0000313" key="3">
    <source>
        <dbReference type="Proteomes" id="UP001165082"/>
    </source>
</evidence>
<dbReference type="InterPro" id="IPR040703">
    <property type="entry name" value="LCIB/C_CA"/>
</dbReference>
<comment type="caution">
    <text evidence="2">The sequence shown here is derived from an EMBL/GenBank/DDBJ whole genome shotgun (WGS) entry which is preliminary data.</text>
</comment>
<dbReference type="PANTHER" id="PTHR38016:SF1">
    <property type="entry name" value="LIMITING CO2-INDUCIBLE PROTEIN B_C BETA CARBONYIC ANHYDRASE DOMAIN-CONTAINING PROTEIN"/>
    <property type="match status" value="1"/>
</dbReference>
<sequence>MFSMFANSNSYDDDEEMYVGILQKHFGPNALPLNKLAKKMFDLVDGDDNGKKQLKDTLLVESTCSDGICREATANLEERWGGAFRIGGLSGFPFGGTSAVKEIANQAPDGGDVFLIYAPHVGFSGSCEIGRLERPGKDTEEPRCCESNLTAVNQVNKELRRNMVKKEQRFDAQQFHITAALRGKAMKQKDKNSSYHLEKEVAHTAVYKLITKEINDVFRIRRDVEEVTIEDIKGGVTLSRHALNKSKCTNFFVLGGIIVNTPMGMPDYFAPKRFEVHTTVGGAGSCSHVRDLLGVFDVPRVEQLGGLFCSAITNKLNNSDLSVWTTGKWKRFTQEKLPEGDSSWRKEFNLVSESFCDDTDSDDEAFNRFVDDDDDVSVWGSVAGGLAVDSDSDVE</sequence>
<dbReference type="Pfam" id="PF18599">
    <property type="entry name" value="LCIB_C_CA"/>
    <property type="match status" value="1"/>
</dbReference>
<organism evidence="2 3">
    <name type="scientific">Triparma retinervis</name>
    <dbReference type="NCBI Taxonomy" id="2557542"/>
    <lineage>
        <taxon>Eukaryota</taxon>
        <taxon>Sar</taxon>
        <taxon>Stramenopiles</taxon>
        <taxon>Ochrophyta</taxon>
        <taxon>Bolidophyceae</taxon>
        <taxon>Parmales</taxon>
        <taxon>Triparmaceae</taxon>
        <taxon>Triparma</taxon>
    </lineage>
</organism>